<reference evidence="3 4" key="1">
    <citation type="submission" date="2015-05" db="EMBL/GenBank/DDBJ databases">
        <title>Draft genome sequence of Microvirga vignae strain BR3299, a novel nitrogen fixing bacteria isolated from Brazil semi-aired region.</title>
        <authorList>
            <person name="Zilli J.E."/>
            <person name="Passos S.R."/>
            <person name="Leite J."/>
            <person name="Baldani J.I."/>
            <person name="Xavier G.R."/>
            <person name="Rumjaneck N.G."/>
            <person name="Simoes-Araujo J.L."/>
        </authorList>
    </citation>
    <scope>NUCLEOTIDE SEQUENCE [LARGE SCALE GENOMIC DNA]</scope>
    <source>
        <strain evidence="3 4">BR3299</strain>
    </source>
</reference>
<protein>
    <recommendedName>
        <fullName evidence="2">YncI copper-binding domain-containing protein</fullName>
    </recommendedName>
</protein>
<proteinExistence type="predicted"/>
<evidence type="ECO:0000313" key="4">
    <source>
        <dbReference type="Proteomes" id="UP000035489"/>
    </source>
</evidence>
<evidence type="ECO:0000256" key="1">
    <source>
        <dbReference type="SAM" id="SignalP"/>
    </source>
</evidence>
<evidence type="ECO:0000259" key="2">
    <source>
        <dbReference type="Pfam" id="PF07987"/>
    </source>
</evidence>
<evidence type="ECO:0000313" key="3">
    <source>
        <dbReference type="EMBL" id="KLK92941.1"/>
    </source>
</evidence>
<dbReference type="InterPro" id="IPR012533">
    <property type="entry name" value="YcnI-copper_dom"/>
</dbReference>
<gene>
    <name evidence="3" type="ORF">AA309_11910</name>
</gene>
<dbReference type="STRING" id="1225564.AA309_11910"/>
<dbReference type="RefSeq" id="WP_047189237.1">
    <property type="nucleotide sequence ID" value="NZ_LCYG01000028.1"/>
</dbReference>
<feature type="domain" description="YncI copper-binding" evidence="2">
    <location>
        <begin position="25"/>
        <end position="171"/>
    </location>
</feature>
<keyword evidence="1" id="KW-0732">Signal</keyword>
<dbReference type="Pfam" id="PF07987">
    <property type="entry name" value="DUF1775"/>
    <property type="match status" value="1"/>
</dbReference>
<dbReference type="CDD" id="cd08545">
    <property type="entry name" value="YcnI_like"/>
    <property type="match status" value="1"/>
</dbReference>
<dbReference type="AlphaFoldDB" id="A0A0H1RDL8"/>
<dbReference type="PATRIC" id="fig|1225564.3.peg.3082"/>
<sequence>MFTDRFRSMLVASSLIALAGPALAHTTLETQQAPVNSTYKAVLRVGHGCDGAPTLKLRVRVPEGVIAVKPMPKSGWTMETVKGTYDQPYDYHGTPTTEGVKEIIWTGKLLDEHYDEFVFRAFLTDHLKPDTTLYFPTVQECGGGKADRWIEIPAEGKKVDDYRYPAPGLKLLPAKAETH</sequence>
<organism evidence="3 4">
    <name type="scientific">Microvirga vignae</name>
    <dbReference type="NCBI Taxonomy" id="1225564"/>
    <lineage>
        <taxon>Bacteria</taxon>
        <taxon>Pseudomonadati</taxon>
        <taxon>Pseudomonadota</taxon>
        <taxon>Alphaproteobacteria</taxon>
        <taxon>Hyphomicrobiales</taxon>
        <taxon>Methylobacteriaceae</taxon>
        <taxon>Microvirga</taxon>
    </lineage>
</organism>
<feature type="signal peptide" evidence="1">
    <location>
        <begin position="1"/>
        <end position="24"/>
    </location>
</feature>
<dbReference type="Gene3D" id="2.60.40.2230">
    <property type="entry name" value="Uncharacterised protein YcnI-like PF07987, DUF1775"/>
    <property type="match status" value="1"/>
</dbReference>
<comment type="caution">
    <text evidence="3">The sequence shown here is derived from an EMBL/GenBank/DDBJ whole genome shotgun (WGS) entry which is preliminary data.</text>
</comment>
<name>A0A0H1RDL8_9HYPH</name>
<dbReference type="InterPro" id="IPR038507">
    <property type="entry name" value="YcnI-like_sf"/>
</dbReference>
<keyword evidence="4" id="KW-1185">Reference proteome</keyword>
<accession>A0A0H1RDL8</accession>
<dbReference type="EMBL" id="LCYG01000028">
    <property type="protein sequence ID" value="KLK92941.1"/>
    <property type="molecule type" value="Genomic_DNA"/>
</dbReference>
<feature type="chain" id="PRO_5002592977" description="YncI copper-binding domain-containing protein" evidence="1">
    <location>
        <begin position="25"/>
        <end position="179"/>
    </location>
</feature>
<dbReference type="Proteomes" id="UP000035489">
    <property type="component" value="Unassembled WGS sequence"/>
</dbReference>